<organism evidence="2 3">
    <name type="scientific">Halomonas elongata</name>
    <dbReference type="NCBI Taxonomy" id="2746"/>
    <lineage>
        <taxon>Bacteria</taxon>
        <taxon>Pseudomonadati</taxon>
        <taxon>Pseudomonadota</taxon>
        <taxon>Gammaproteobacteria</taxon>
        <taxon>Oceanospirillales</taxon>
        <taxon>Halomonadaceae</taxon>
        <taxon>Halomonas</taxon>
    </lineage>
</organism>
<feature type="region of interest" description="Disordered" evidence="1">
    <location>
        <begin position="13"/>
        <end position="41"/>
    </location>
</feature>
<name>A0A1B8NWN1_HALEL</name>
<reference evidence="2 3" key="1">
    <citation type="submission" date="2016-06" db="EMBL/GenBank/DDBJ databases">
        <title>Genome sequence of halotolerant plant growth promoting strain of Halomonas elongata HEK1 isolated from salterns of Rann of Kutch, Gujarat, India.</title>
        <authorList>
            <person name="Gaba S."/>
            <person name="Singh R.N."/>
            <person name="Abrol S."/>
            <person name="Kaushik R."/>
            <person name="Saxena A.K."/>
        </authorList>
    </citation>
    <scope>NUCLEOTIDE SEQUENCE [LARGE SCALE GENOMIC DNA]</scope>
    <source>
        <strain evidence="2 3">HEK1</strain>
    </source>
</reference>
<dbReference type="Pfam" id="PF08883">
    <property type="entry name" value="DOPA_dioxygen"/>
    <property type="match status" value="1"/>
</dbReference>
<dbReference type="PANTHER" id="PTHR36423:SF2">
    <property type="entry name" value="AFR070WP"/>
    <property type="match status" value="1"/>
</dbReference>
<evidence type="ECO:0000256" key="1">
    <source>
        <dbReference type="SAM" id="MobiDB-lite"/>
    </source>
</evidence>
<dbReference type="InterPro" id="IPR014980">
    <property type="entry name" value="DOPA_dioxygen"/>
</dbReference>
<dbReference type="AlphaFoldDB" id="A0A1B8NWN1"/>
<evidence type="ECO:0000313" key="3">
    <source>
        <dbReference type="Proteomes" id="UP000092504"/>
    </source>
</evidence>
<sequence length="160" mass="17797">MDEEQCCTVLPVLDRDPDEGYPGSGSLGKNPTRNDRMTDTSPARDINPACIRYYHAHLYYEDAAGLAAARQLAEAAAARFELRVGRFHEKPVGPHPKWSCQLSFAPEHFGKIVPWLALNRGELDIFVHLGTDDDLFDHTQGVIWLGHSHPLDLSGFTADT</sequence>
<comment type="caution">
    <text evidence="2">The sequence shown here is derived from an EMBL/GenBank/DDBJ whole genome shotgun (WGS) entry which is preliminary data.</text>
</comment>
<gene>
    <name evidence="2" type="ORF">A8U91_03484</name>
</gene>
<keyword evidence="2" id="KW-0560">Oxidoreductase</keyword>
<dbReference type="Gene3D" id="3.30.70.1240">
    <property type="entry name" value="DOPA-like domains"/>
    <property type="match status" value="1"/>
</dbReference>
<dbReference type="EMBL" id="MAJD01000002">
    <property type="protein sequence ID" value="OBX34431.1"/>
    <property type="molecule type" value="Genomic_DNA"/>
</dbReference>
<accession>A0A1B8NWN1</accession>
<protein>
    <submittedName>
        <fullName evidence="2">Dopa 4,5-dioxygenase family</fullName>
    </submittedName>
</protein>
<dbReference type="SUPFAM" id="SSF143410">
    <property type="entry name" value="DOPA-like"/>
    <property type="match status" value="1"/>
</dbReference>
<keyword evidence="2" id="KW-0223">Dioxygenase</keyword>
<evidence type="ECO:0000313" key="2">
    <source>
        <dbReference type="EMBL" id="OBX34431.1"/>
    </source>
</evidence>
<proteinExistence type="predicted"/>
<dbReference type="PATRIC" id="fig|2746.7.peg.3586"/>
<dbReference type="GO" id="GO:0051213">
    <property type="term" value="F:dioxygenase activity"/>
    <property type="evidence" value="ECO:0007669"/>
    <property type="project" value="UniProtKB-KW"/>
</dbReference>
<dbReference type="PANTHER" id="PTHR36423">
    <property type="entry name" value="AFR070WP"/>
    <property type="match status" value="1"/>
</dbReference>
<dbReference type="Proteomes" id="UP000092504">
    <property type="component" value="Unassembled WGS sequence"/>
</dbReference>
<dbReference type="InterPro" id="IPR023389">
    <property type="entry name" value="DOPA-like_sf"/>
</dbReference>